<feature type="transmembrane region" description="Helical" evidence="7">
    <location>
        <begin position="179"/>
        <end position="198"/>
    </location>
</feature>
<feature type="transmembrane region" description="Helical" evidence="7">
    <location>
        <begin position="141"/>
        <end position="158"/>
    </location>
</feature>
<feature type="transmembrane region" description="Helical" evidence="7">
    <location>
        <begin position="228"/>
        <end position="247"/>
    </location>
</feature>
<dbReference type="SUPFAM" id="SSF81345">
    <property type="entry name" value="ABC transporter involved in vitamin B12 uptake, BtuC"/>
    <property type="match status" value="1"/>
</dbReference>
<evidence type="ECO:0000256" key="2">
    <source>
        <dbReference type="ARBA" id="ARBA00008034"/>
    </source>
</evidence>
<dbReference type="InterPro" id="IPR001626">
    <property type="entry name" value="ABC_TroCD"/>
</dbReference>
<dbReference type="GO" id="GO:0043190">
    <property type="term" value="C:ATP-binding cassette (ABC) transporter complex"/>
    <property type="evidence" value="ECO:0007669"/>
    <property type="project" value="InterPro"/>
</dbReference>
<keyword evidence="3 6" id="KW-0812">Transmembrane</keyword>
<dbReference type="Proteomes" id="UP000271587">
    <property type="component" value="Chromosome"/>
</dbReference>
<dbReference type="Gene3D" id="1.10.3470.10">
    <property type="entry name" value="ABC transporter involved in vitamin B12 uptake, BtuC"/>
    <property type="match status" value="1"/>
</dbReference>
<dbReference type="EMBL" id="CP033897">
    <property type="protein sequence ID" value="AZA10613.1"/>
    <property type="molecule type" value="Genomic_DNA"/>
</dbReference>
<dbReference type="OrthoDB" id="1016457at2"/>
<dbReference type="PANTHER" id="PTHR30477">
    <property type="entry name" value="ABC-TRANSPORTER METAL-BINDING PROTEIN"/>
    <property type="match status" value="1"/>
</dbReference>
<feature type="transmembrane region" description="Helical" evidence="7">
    <location>
        <begin position="15"/>
        <end position="37"/>
    </location>
</feature>
<evidence type="ECO:0000256" key="5">
    <source>
        <dbReference type="ARBA" id="ARBA00023136"/>
    </source>
</evidence>
<dbReference type="InterPro" id="IPR022392">
    <property type="entry name" value="Anch_rpt-typ_ABC_trnsprt_perm"/>
</dbReference>
<comment type="similarity">
    <text evidence="2 6">Belongs to the ABC-3 integral membrane protein family.</text>
</comment>
<sequence precursor="true">MISPIAFLSDLSNPALAFLPKALIVAMLSAALCGLVGSHMVLRGMAFAGDAIAHAVFPGLAVAFVLGGSLLLGGLIGGIAVAVLVALFSQRRELKDDALIGVFFAAAFAIGLVVLSKTPAYAGSLQSFLSGSITGVNNSDIAITAGASIFILGVLTLLHSRLALSSIDRELAQAAGIPVLLLDIVLYIAVAIAVVVAVHTVGNILVLALLVTPAATARLLSTRLVPMMITSVLLGASASLIGVYLAWSLDVPAGAAIVLSSTALFFLAWFVQPWVRNLKEHK</sequence>
<feature type="transmembrane region" description="Helical" evidence="7">
    <location>
        <begin position="204"/>
        <end position="221"/>
    </location>
</feature>
<dbReference type="InterPro" id="IPR037294">
    <property type="entry name" value="ABC_BtuC-like"/>
</dbReference>
<protein>
    <submittedName>
        <fullName evidence="8">Manganese transport system membrane protein MntB</fullName>
    </submittedName>
</protein>
<keyword evidence="5 7" id="KW-0472">Membrane</keyword>
<proteinExistence type="inferred from homology"/>
<dbReference type="PANTHER" id="PTHR30477:SF13">
    <property type="entry name" value="IRON TRANSPORT SYSTEM MEMBRANE PROTEIN HI_0360-RELATED"/>
    <property type="match status" value="1"/>
</dbReference>
<evidence type="ECO:0000256" key="7">
    <source>
        <dbReference type="SAM" id="Phobius"/>
    </source>
</evidence>
<evidence type="ECO:0000313" key="8">
    <source>
        <dbReference type="EMBL" id="AZA10613.1"/>
    </source>
</evidence>
<dbReference type="GO" id="GO:0055085">
    <property type="term" value="P:transmembrane transport"/>
    <property type="evidence" value="ECO:0007669"/>
    <property type="project" value="InterPro"/>
</dbReference>
<comment type="subcellular location">
    <subcellularLocation>
        <location evidence="6">Cell membrane</location>
        <topology evidence="6">Multi-pass membrane protein</topology>
    </subcellularLocation>
    <subcellularLocation>
        <location evidence="1">Membrane</location>
        <topology evidence="1">Multi-pass membrane protein</topology>
    </subcellularLocation>
</comment>
<gene>
    <name evidence="8" type="primary">mntB</name>
    <name evidence="8" type="ORF">CGERO_01395</name>
</gene>
<accession>A0A3G6IYP9</accession>
<feature type="transmembrane region" description="Helical" evidence="7">
    <location>
        <begin position="44"/>
        <end position="64"/>
    </location>
</feature>
<organism evidence="8 9">
    <name type="scientific">Corynebacterium gerontici</name>
    <dbReference type="NCBI Taxonomy" id="2079234"/>
    <lineage>
        <taxon>Bacteria</taxon>
        <taxon>Bacillati</taxon>
        <taxon>Actinomycetota</taxon>
        <taxon>Actinomycetes</taxon>
        <taxon>Mycobacteriales</taxon>
        <taxon>Corynebacteriaceae</taxon>
        <taxon>Corynebacterium</taxon>
    </lineage>
</organism>
<dbReference type="NCBIfam" id="TIGR03770">
    <property type="entry name" value="anch_rpt_perm"/>
    <property type="match status" value="1"/>
</dbReference>
<dbReference type="Pfam" id="PF00950">
    <property type="entry name" value="ABC-3"/>
    <property type="match status" value="1"/>
</dbReference>
<evidence type="ECO:0000256" key="1">
    <source>
        <dbReference type="ARBA" id="ARBA00004141"/>
    </source>
</evidence>
<feature type="transmembrane region" description="Helical" evidence="7">
    <location>
        <begin position="100"/>
        <end position="121"/>
    </location>
</feature>
<keyword evidence="9" id="KW-1185">Reference proteome</keyword>
<name>A0A3G6IYP9_9CORY</name>
<dbReference type="KEGG" id="cgk:CGERO_01395"/>
<feature type="transmembrane region" description="Helical" evidence="7">
    <location>
        <begin position="70"/>
        <end position="88"/>
    </location>
</feature>
<evidence type="ECO:0000256" key="4">
    <source>
        <dbReference type="ARBA" id="ARBA00022989"/>
    </source>
</evidence>
<dbReference type="RefSeq" id="WP_123935840.1">
    <property type="nucleotide sequence ID" value="NZ_CP033897.1"/>
</dbReference>
<evidence type="ECO:0000256" key="6">
    <source>
        <dbReference type="RuleBase" id="RU003943"/>
    </source>
</evidence>
<evidence type="ECO:0000256" key="3">
    <source>
        <dbReference type="ARBA" id="ARBA00022692"/>
    </source>
</evidence>
<keyword evidence="4 7" id="KW-1133">Transmembrane helix</keyword>
<reference evidence="8 9" key="1">
    <citation type="submission" date="2018-11" db="EMBL/GenBank/DDBJ databases">
        <authorList>
            <person name="Kleinhagauer T."/>
            <person name="Glaeser S.P."/>
            <person name="Spergser J."/>
            <person name="Ruckert C."/>
            <person name="Kaempfer P."/>
            <person name="Busse H.-J."/>
        </authorList>
    </citation>
    <scope>NUCLEOTIDE SEQUENCE [LARGE SCALE GENOMIC DNA]</scope>
    <source>
        <strain evidence="8 9">W8</strain>
    </source>
</reference>
<dbReference type="GO" id="GO:0010043">
    <property type="term" value="P:response to zinc ion"/>
    <property type="evidence" value="ECO:0007669"/>
    <property type="project" value="TreeGrafter"/>
</dbReference>
<evidence type="ECO:0000313" key="9">
    <source>
        <dbReference type="Proteomes" id="UP000271587"/>
    </source>
</evidence>
<dbReference type="AlphaFoldDB" id="A0A3G6IYP9"/>
<feature type="transmembrane region" description="Helical" evidence="7">
    <location>
        <begin position="253"/>
        <end position="275"/>
    </location>
</feature>
<keyword evidence="6" id="KW-0813">Transport</keyword>